<dbReference type="InterPro" id="IPR038987">
    <property type="entry name" value="MoeA-like"/>
</dbReference>
<dbReference type="Gene3D" id="2.40.340.10">
    <property type="entry name" value="MoeA, C-terminal, domain IV"/>
    <property type="match status" value="1"/>
</dbReference>
<comment type="pathway">
    <text evidence="2 6">Cofactor biosynthesis; molybdopterin biosynthesis.</text>
</comment>
<sequence length="365" mass="36685">MTAAAGRVLAAAVTSAVDVPAVPRCMMDGYAVRAADSGPRRLVGAAYPGRPFSGVVHDGECVRVTTGAALPTGAEAVLMAELADAAGDTITARSAVPAGKHVGRVGEDVAAGREVLPAGRVLRPQDVGLLASIGVSRVDVVRRPRVAVLATGDELLPPGSTPDGSRIVDSNSPMLAALVARDGGDCEPTRYLPDDFDTTHAALRDATADVILVTGGTSVGTEDHAPRALADVGELAVHGIGVKPAGPTGVGFVGGRAVFLLPGNPVSCLCAYDLFAGRAVRRLGGRPVALPYRSAVLPLAAAVASAVGRVDYVRVRVEGGGAVPLGGGASNLSGAVVADGFALVPAAREEMAAGEAVEVWFYDGP</sequence>
<name>A0A517XYB4_9BACT</name>
<evidence type="ECO:0000256" key="5">
    <source>
        <dbReference type="ARBA" id="ARBA00047317"/>
    </source>
</evidence>
<dbReference type="SMART" id="SM00852">
    <property type="entry name" value="MoCF_biosynth"/>
    <property type="match status" value="1"/>
</dbReference>
<dbReference type="InterPro" id="IPR036425">
    <property type="entry name" value="MoaB/Mog-like_dom_sf"/>
</dbReference>
<dbReference type="GO" id="GO:0006777">
    <property type="term" value="P:Mo-molybdopterin cofactor biosynthetic process"/>
    <property type="evidence" value="ECO:0007669"/>
    <property type="project" value="UniProtKB-UniRule"/>
</dbReference>
<comment type="similarity">
    <text evidence="3 6">Belongs to the MoeA family.</text>
</comment>
<keyword evidence="9" id="KW-1185">Reference proteome</keyword>
<evidence type="ECO:0000256" key="1">
    <source>
        <dbReference type="ARBA" id="ARBA00002901"/>
    </source>
</evidence>
<evidence type="ECO:0000256" key="3">
    <source>
        <dbReference type="ARBA" id="ARBA00010763"/>
    </source>
</evidence>
<dbReference type="NCBIfam" id="TIGR00177">
    <property type="entry name" value="molyb_syn"/>
    <property type="match status" value="1"/>
</dbReference>
<evidence type="ECO:0000313" key="8">
    <source>
        <dbReference type="EMBL" id="QDU22481.1"/>
    </source>
</evidence>
<dbReference type="Gene3D" id="3.40.980.10">
    <property type="entry name" value="MoaB/Mog-like domain"/>
    <property type="match status" value="1"/>
</dbReference>
<protein>
    <recommendedName>
        <fullName evidence="6">Molybdopterin molybdenumtransferase</fullName>
        <ecNumber evidence="6">2.10.1.1</ecNumber>
    </recommendedName>
</protein>
<keyword evidence="6" id="KW-0460">Magnesium</keyword>
<dbReference type="Pfam" id="PF03454">
    <property type="entry name" value="MoeA_C"/>
    <property type="match status" value="1"/>
</dbReference>
<proteinExistence type="inferred from homology"/>
<evidence type="ECO:0000256" key="2">
    <source>
        <dbReference type="ARBA" id="ARBA00005046"/>
    </source>
</evidence>
<comment type="cofactor">
    <cofactor evidence="6">
        <name>Mg(2+)</name>
        <dbReference type="ChEBI" id="CHEBI:18420"/>
    </cofactor>
</comment>
<dbReference type="SUPFAM" id="SSF53218">
    <property type="entry name" value="Molybdenum cofactor biosynthesis proteins"/>
    <property type="match status" value="1"/>
</dbReference>
<gene>
    <name evidence="8" type="primary">moeA_2</name>
    <name evidence="8" type="ORF">ETAA1_44620</name>
</gene>
<dbReference type="KEGG" id="uli:ETAA1_44620"/>
<evidence type="ECO:0000256" key="6">
    <source>
        <dbReference type="RuleBase" id="RU365090"/>
    </source>
</evidence>
<dbReference type="Proteomes" id="UP000319576">
    <property type="component" value="Chromosome"/>
</dbReference>
<feature type="domain" description="MoaB/Mog" evidence="7">
    <location>
        <begin position="147"/>
        <end position="282"/>
    </location>
</feature>
<dbReference type="GO" id="GO:0005737">
    <property type="term" value="C:cytoplasm"/>
    <property type="evidence" value="ECO:0007669"/>
    <property type="project" value="TreeGrafter"/>
</dbReference>
<organism evidence="8 9">
    <name type="scientific">Urbifossiella limnaea</name>
    <dbReference type="NCBI Taxonomy" id="2528023"/>
    <lineage>
        <taxon>Bacteria</taxon>
        <taxon>Pseudomonadati</taxon>
        <taxon>Planctomycetota</taxon>
        <taxon>Planctomycetia</taxon>
        <taxon>Gemmatales</taxon>
        <taxon>Gemmataceae</taxon>
        <taxon>Urbifossiella</taxon>
    </lineage>
</organism>
<comment type="function">
    <text evidence="1 6">Catalyzes the insertion of molybdate into adenylated molybdopterin with the concomitant release of AMP.</text>
</comment>
<keyword evidence="4 6" id="KW-0501">Molybdenum cofactor biosynthesis</keyword>
<evidence type="ECO:0000313" key="9">
    <source>
        <dbReference type="Proteomes" id="UP000319576"/>
    </source>
</evidence>
<keyword evidence="6" id="KW-0500">Molybdenum</keyword>
<keyword evidence="6" id="KW-0479">Metal-binding</keyword>
<dbReference type="InterPro" id="IPR036135">
    <property type="entry name" value="MoeA_linker/N_sf"/>
</dbReference>
<dbReference type="CDD" id="cd00887">
    <property type="entry name" value="MoeA"/>
    <property type="match status" value="1"/>
</dbReference>
<accession>A0A517XYB4</accession>
<dbReference type="UniPathway" id="UPA00344"/>
<dbReference type="InterPro" id="IPR005111">
    <property type="entry name" value="MoeA_C_domain_IV"/>
</dbReference>
<dbReference type="PANTHER" id="PTHR10192:SF19">
    <property type="entry name" value="MOLYBDOPTERIN BIOSYNTHESIS PROTEIN MJ0666-RELATED"/>
    <property type="match status" value="1"/>
</dbReference>
<keyword evidence="6 8" id="KW-0808">Transferase</keyword>
<dbReference type="GO" id="GO:0061599">
    <property type="term" value="F:molybdopterin molybdotransferase activity"/>
    <property type="evidence" value="ECO:0007669"/>
    <property type="project" value="UniProtKB-UniRule"/>
</dbReference>
<dbReference type="EMBL" id="CP036273">
    <property type="protein sequence ID" value="QDU22481.1"/>
    <property type="molecule type" value="Genomic_DNA"/>
</dbReference>
<dbReference type="PANTHER" id="PTHR10192">
    <property type="entry name" value="MOLYBDOPTERIN BIOSYNTHESIS PROTEIN"/>
    <property type="match status" value="1"/>
</dbReference>
<dbReference type="EC" id="2.10.1.1" evidence="6"/>
<dbReference type="InterPro" id="IPR005110">
    <property type="entry name" value="MoeA_linker/N"/>
</dbReference>
<comment type="catalytic activity">
    <reaction evidence="5">
        <text>adenylyl-molybdopterin + molybdate = Mo-molybdopterin + AMP + H(+)</text>
        <dbReference type="Rhea" id="RHEA:35047"/>
        <dbReference type="ChEBI" id="CHEBI:15378"/>
        <dbReference type="ChEBI" id="CHEBI:36264"/>
        <dbReference type="ChEBI" id="CHEBI:62727"/>
        <dbReference type="ChEBI" id="CHEBI:71302"/>
        <dbReference type="ChEBI" id="CHEBI:456215"/>
        <dbReference type="EC" id="2.10.1.1"/>
    </reaction>
</comment>
<dbReference type="InterPro" id="IPR036688">
    <property type="entry name" value="MoeA_C_domain_IV_sf"/>
</dbReference>
<dbReference type="Gene3D" id="2.170.190.11">
    <property type="entry name" value="Molybdopterin biosynthesis moea protein, domain 3"/>
    <property type="match status" value="1"/>
</dbReference>
<dbReference type="InterPro" id="IPR001453">
    <property type="entry name" value="MoaB/Mog_dom"/>
</dbReference>
<evidence type="ECO:0000259" key="7">
    <source>
        <dbReference type="SMART" id="SM00852"/>
    </source>
</evidence>
<dbReference type="Pfam" id="PF03453">
    <property type="entry name" value="MoeA_N"/>
    <property type="match status" value="1"/>
</dbReference>
<dbReference type="GO" id="GO:0046872">
    <property type="term" value="F:metal ion binding"/>
    <property type="evidence" value="ECO:0007669"/>
    <property type="project" value="UniProtKB-UniRule"/>
</dbReference>
<evidence type="ECO:0000256" key="4">
    <source>
        <dbReference type="ARBA" id="ARBA00023150"/>
    </source>
</evidence>
<dbReference type="SUPFAM" id="SSF63867">
    <property type="entry name" value="MoeA C-terminal domain-like"/>
    <property type="match status" value="1"/>
</dbReference>
<dbReference type="AlphaFoldDB" id="A0A517XYB4"/>
<dbReference type="SUPFAM" id="SSF63882">
    <property type="entry name" value="MoeA N-terminal region -like"/>
    <property type="match status" value="1"/>
</dbReference>
<reference evidence="8 9" key="1">
    <citation type="submission" date="2019-02" db="EMBL/GenBank/DDBJ databases">
        <title>Deep-cultivation of Planctomycetes and their phenomic and genomic characterization uncovers novel biology.</title>
        <authorList>
            <person name="Wiegand S."/>
            <person name="Jogler M."/>
            <person name="Boedeker C."/>
            <person name="Pinto D."/>
            <person name="Vollmers J."/>
            <person name="Rivas-Marin E."/>
            <person name="Kohn T."/>
            <person name="Peeters S.H."/>
            <person name="Heuer A."/>
            <person name="Rast P."/>
            <person name="Oberbeckmann S."/>
            <person name="Bunk B."/>
            <person name="Jeske O."/>
            <person name="Meyerdierks A."/>
            <person name="Storesund J.E."/>
            <person name="Kallscheuer N."/>
            <person name="Luecker S."/>
            <person name="Lage O.M."/>
            <person name="Pohl T."/>
            <person name="Merkel B.J."/>
            <person name="Hornburger P."/>
            <person name="Mueller R.-W."/>
            <person name="Bruemmer F."/>
            <person name="Labrenz M."/>
            <person name="Spormann A.M."/>
            <person name="Op den Camp H."/>
            <person name="Overmann J."/>
            <person name="Amann R."/>
            <person name="Jetten M.S.M."/>
            <person name="Mascher T."/>
            <person name="Medema M.H."/>
            <person name="Devos D.P."/>
            <person name="Kaster A.-K."/>
            <person name="Ovreas L."/>
            <person name="Rohde M."/>
            <person name="Galperin M.Y."/>
            <person name="Jogler C."/>
        </authorList>
    </citation>
    <scope>NUCLEOTIDE SEQUENCE [LARGE SCALE GENOMIC DNA]</scope>
    <source>
        <strain evidence="8 9">ETA_A1</strain>
    </source>
</reference>
<dbReference type="Pfam" id="PF00994">
    <property type="entry name" value="MoCF_biosynth"/>
    <property type="match status" value="1"/>
</dbReference>
<dbReference type="Gene3D" id="3.90.105.10">
    <property type="entry name" value="Molybdopterin biosynthesis moea protein, domain 2"/>
    <property type="match status" value="1"/>
</dbReference>